<feature type="compositionally biased region" description="Basic and acidic residues" evidence="1">
    <location>
        <begin position="188"/>
        <end position="218"/>
    </location>
</feature>
<feature type="compositionally biased region" description="Basic and acidic residues" evidence="1">
    <location>
        <begin position="259"/>
        <end position="273"/>
    </location>
</feature>
<name>A0AAV9HZC2_9PEZI</name>
<dbReference type="Proteomes" id="UP001321749">
    <property type="component" value="Unassembled WGS sequence"/>
</dbReference>
<evidence type="ECO:0000313" key="2">
    <source>
        <dbReference type="EMBL" id="KAK4466062.1"/>
    </source>
</evidence>
<feature type="compositionally biased region" description="Polar residues" evidence="1">
    <location>
        <begin position="285"/>
        <end position="300"/>
    </location>
</feature>
<feature type="compositionally biased region" description="Basic and acidic residues" evidence="1">
    <location>
        <begin position="135"/>
        <end position="161"/>
    </location>
</feature>
<feature type="compositionally biased region" description="Low complexity" evidence="1">
    <location>
        <begin position="346"/>
        <end position="360"/>
    </location>
</feature>
<comment type="caution">
    <text evidence="2">The sequence shown here is derived from an EMBL/GenBank/DDBJ whole genome shotgun (WGS) entry which is preliminary data.</text>
</comment>
<accession>A0AAV9HZC2</accession>
<sequence length="598" mass="64779">MCTYSFTPYVGCKGGQQHYYLQWMKCSNALENGDKFCPMDQSVESDALRQLSRNVLSCPIHTPIVVQQHMFEFAQAENVPPTPRSRARRGNMTPKTRTPKSGTFGRFEEQVPRRKRASTRDHSPASSIDIDSDSDAARPKTSDGVKRPEREDRGRSTGLRDKPHHRRVNSADLEMLPARASTTRQSQRKTERPSRPQKEAPEQTEQATKEEVSEEKPKGKSPKITHTLDIPSAGPVGIGITGLPYSPDIYRRPSSTELTKTDESAKSEPENKAETAVSPVALLACNSNTGSDSSPVQQTEPLPFSSSLASRRGRRVARSLRMSSEESPMTRIDEHDGQEPVHELPRSGSRPVSRSSTSRVPSRRGTPHLSQDAFIPPVPPLSPGLHTPRGFGEFPPLSPRSFRTTFSYEGSGDASSVKSGRSRKGYEEQVADAKKWVEARGSMPINHGGSGNITDLVMQNPRKMSEPNLVAGRDSSIDSGYKSGQGNLQRRGSEAAVETDAAKLQKTMSASGLSQAHRPPPLQLVGAHAGRLPPCALPVSLYSPAVVQGTPQAAAAAAAAAAAEQEQAKKPLLQKMGLRKKISGLVGKGRSKEVGVGG</sequence>
<reference evidence="2" key="1">
    <citation type="journal article" date="2023" name="Mol. Phylogenet. Evol.">
        <title>Genome-scale phylogeny and comparative genomics of the fungal order Sordariales.</title>
        <authorList>
            <person name="Hensen N."/>
            <person name="Bonometti L."/>
            <person name="Westerberg I."/>
            <person name="Brannstrom I.O."/>
            <person name="Guillou S."/>
            <person name="Cros-Aarteil S."/>
            <person name="Calhoun S."/>
            <person name="Haridas S."/>
            <person name="Kuo A."/>
            <person name="Mondo S."/>
            <person name="Pangilinan J."/>
            <person name="Riley R."/>
            <person name="LaButti K."/>
            <person name="Andreopoulos B."/>
            <person name="Lipzen A."/>
            <person name="Chen C."/>
            <person name="Yan M."/>
            <person name="Daum C."/>
            <person name="Ng V."/>
            <person name="Clum A."/>
            <person name="Steindorff A."/>
            <person name="Ohm R.A."/>
            <person name="Martin F."/>
            <person name="Silar P."/>
            <person name="Natvig D.O."/>
            <person name="Lalanne C."/>
            <person name="Gautier V."/>
            <person name="Ament-Velasquez S.L."/>
            <person name="Kruys A."/>
            <person name="Hutchinson M.I."/>
            <person name="Powell A.J."/>
            <person name="Barry K."/>
            <person name="Miller A.N."/>
            <person name="Grigoriev I.V."/>
            <person name="Debuchy R."/>
            <person name="Gladieux P."/>
            <person name="Hiltunen Thoren M."/>
            <person name="Johannesson H."/>
        </authorList>
    </citation>
    <scope>NUCLEOTIDE SEQUENCE</scope>
    <source>
        <strain evidence="2">PSN324</strain>
    </source>
</reference>
<proteinExistence type="predicted"/>
<feature type="compositionally biased region" description="Basic and acidic residues" evidence="1">
    <location>
        <begin position="106"/>
        <end position="123"/>
    </location>
</feature>
<dbReference type="AlphaFoldDB" id="A0AAV9HZC2"/>
<protein>
    <submittedName>
        <fullName evidence="2">Uncharacterized protein</fullName>
    </submittedName>
</protein>
<keyword evidence="3" id="KW-1185">Reference proteome</keyword>
<dbReference type="EMBL" id="MU864934">
    <property type="protein sequence ID" value="KAK4466062.1"/>
    <property type="molecule type" value="Genomic_DNA"/>
</dbReference>
<feature type="region of interest" description="Disordered" evidence="1">
    <location>
        <begin position="76"/>
        <end position="428"/>
    </location>
</feature>
<evidence type="ECO:0000256" key="1">
    <source>
        <dbReference type="SAM" id="MobiDB-lite"/>
    </source>
</evidence>
<feature type="compositionally biased region" description="Polar residues" evidence="1">
    <location>
        <begin position="401"/>
        <end position="419"/>
    </location>
</feature>
<organism evidence="2 3">
    <name type="scientific">Cladorrhinum samala</name>
    <dbReference type="NCBI Taxonomy" id="585594"/>
    <lineage>
        <taxon>Eukaryota</taxon>
        <taxon>Fungi</taxon>
        <taxon>Dikarya</taxon>
        <taxon>Ascomycota</taxon>
        <taxon>Pezizomycotina</taxon>
        <taxon>Sordariomycetes</taxon>
        <taxon>Sordariomycetidae</taxon>
        <taxon>Sordariales</taxon>
        <taxon>Podosporaceae</taxon>
        <taxon>Cladorrhinum</taxon>
    </lineage>
</organism>
<feature type="compositionally biased region" description="Basic and acidic residues" evidence="1">
    <location>
        <begin position="331"/>
        <end position="345"/>
    </location>
</feature>
<gene>
    <name evidence="2" type="ORF">QBC42DRAFT_259919</name>
</gene>
<evidence type="ECO:0000313" key="3">
    <source>
        <dbReference type="Proteomes" id="UP001321749"/>
    </source>
</evidence>
<reference evidence="2" key="2">
    <citation type="submission" date="2023-06" db="EMBL/GenBank/DDBJ databases">
        <authorList>
            <consortium name="Lawrence Berkeley National Laboratory"/>
            <person name="Mondo S.J."/>
            <person name="Hensen N."/>
            <person name="Bonometti L."/>
            <person name="Westerberg I."/>
            <person name="Brannstrom I.O."/>
            <person name="Guillou S."/>
            <person name="Cros-Aarteil S."/>
            <person name="Calhoun S."/>
            <person name="Haridas S."/>
            <person name="Kuo A."/>
            <person name="Pangilinan J."/>
            <person name="Riley R."/>
            <person name="Labutti K."/>
            <person name="Andreopoulos B."/>
            <person name="Lipzen A."/>
            <person name="Chen C."/>
            <person name="Yanf M."/>
            <person name="Daum C."/>
            <person name="Ng V."/>
            <person name="Clum A."/>
            <person name="Steindorff A."/>
            <person name="Ohm R."/>
            <person name="Martin F."/>
            <person name="Silar P."/>
            <person name="Natvig D."/>
            <person name="Lalanne C."/>
            <person name="Gautier V."/>
            <person name="Ament-Velasquez S.L."/>
            <person name="Kruys A."/>
            <person name="Hutchinson M.I."/>
            <person name="Powell A.J."/>
            <person name="Barry K."/>
            <person name="Miller A.N."/>
            <person name="Grigoriev I.V."/>
            <person name="Debuchy R."/>
            <person name="Gladieux P."/>
            <person name="Thoren M.H."/>
            <person name="Johannesson H."/>
        </authorList>
    </citation>
    <scope>NUCLEOTIDE SEQUENCE</scope>
    <source>
        <strain evidence="2">PSN324</strain>
    </source>
</reference>